<evidence type="ECO:0000256" key="1">
    <source>
        <dbReference type="SAM" id="MobiDB-lite"/>
    </source>
</evidence>
<feature type="region of interest" description="Disordered" evidence="1">
    <location>
        <begin position="282"/>
        <end position="321"/>
    </location>
</feature>
<feature type="compositionally biased region" description="Polar residues" evidence="1">
    <location>
        <begin position="82"/>
        <end position="94"/>
    </location>
</feature>
<dbReference type="EMBL" id="PUHP01001451">
    <property type="protein sequence ID" value="TQN65794.1"/>
    <property type="molecule type" value="Genomic_DNA"/>
</dbReference>
<feature type="chain" id="PRO_5025012765" evidence="2">
    <location>
        <begin position="21"/>
        <end position="1094"/>
    </location>
</feature>
<feature type="region of interest" description="Disordered" evidence="1">
    <location>
        <begin position="82"/>
        <end position="104"/>
    </location>
</feature>
<gene>
    <name evidence="3" type="ORF">CSHISOI_09620</name>
</gene>
<dbReference type="OrthoDB" id="3886018at2759"/>
<evidence type="ECO:0000313" key="4">
    <source>
        <dbReference type="Proteomes" id="UP000326340"/>
    </source>
</evidence>
<evidence type="ECO:0000313" key="3">
    <source>
        <dbReference type="EMBL" id="TQN65794.1"/>
    </source>
</evidence>
<feature type="non-terminal residue" evidence="3">
    <location>
        <position position="1094"/>
    </location>
</feature>
<protein>
    <submittedName>
        <fullName evidence="3">Uncharacterized protein</fullName>
    </submittedName>
</protein>
<sequence>MVLKFFAALFVVWAAPQAEALLDHEQNQAVRDLRNSSQPLVQSTCMVGSDLCIPTSATRYPNTTITQGPSSKTFRTHETATFSLTNSSRPSQESPPRLTWANASTPLTSTSYRNVPWTNTTMTSFGKAPTTISKPGSFPAESSLTSLAVVPHPSTISLQRPRPIPSSLSDTPTSSGLDNIASDADANGELDSGYQYHTHDAYSASLFTVTGITLTTPHYVTTTSPGGSDPTIVPIIFPFTGPPLICFGCFKGFPPNIAIKLPVPQFCIRLLGLRIGNCPTDDKKGDKDGGKDDGKDDDKEDDKDEDDDDKKSSKASSATSTTTTSSCTVTVTATHQTVFCSITRSVKDGTRTYTDAKTTCLTSAYTTIAGCSVLNSVATVTTIRTSDPRPSDPLCGPGCGNGACQAFQPPASAAADAARPQKPERRSAGPNLLSRGEPSRGEWRDPADYPGGYHEFMEMEFDYMRRRMNFGLSHHQPKLVLDGPPMPNERESLTTVRSNWVLFRDKVETLAIEGLVGCTVVVVISDRGAWMGKFYEETISDATLFAEALSGWRTGRQAQDDWTKYARYGIDDLRNHPERRDIGEVFGSDDDAVAFPVRILVITPRRRVVEPDEGRSAGPPVQLDYEGGGMPVYPQVRRIVDDILEAIPQRYHDESLVRFYPQEQLTEEERYHRENGELSDLYWSNTLQDRILHTAQGKVMLQYQPAGRCTDDASWRIWVDQYPLFRTTPDSQFLDEWSALDGQFFSDQLRPQYPGELYSRQECPIKGKPAPGGGSMSSVSPSLATSAGQGMPGGPATLSGSGGRTQSLPPGSSYANGTAAPLPWNSSLTTHVSGSGSVTKPSPTSYSSPTASQSWNGTMLPTVGGSATATLGSARLPSNATATGIANTGTPVLGASSSRSSVSIFTTIYVAGPPIPLSSSKPTTSSSAPPLKRVTVTVTASVQRSVVKTVTVVTATVIVPAGPTPSTPSEGPKPGQEPRVSFGPKKSEAVYVMHEEVMAGGSETIAVGEMLIMFPVTVDSTIEHCEVQRLGWKLMTFGDDRSWPPSMEARDGREAFGRKKCAYKAKQDGFGSLKCEGVGEFNCFKDADYDKTFS</sequence>
<feature type="compositionally biased region" description="Acidic residues" evidence="1">
    <location>
        <begin position="298"/>
        <end position="308"/>
    </location>
</feature>
<feature type="signal peptide" evidence="2">
    <location>
        <begin position="1"/>
        <end position="20"/>
    </location>
</feature>
<feature type="region of interest" description="Disordered" evidence="1">
    <location>
        <begin position="831"/>
        <end position="859"/>
    </location>
</feature>
<feature type="compositionally biased region" description="Low complexity" evidence="1">
    <location>
        <begin position="837"/>
        <end position="854"/>
    </location>
</feature>
<feature type="compositionally biased region" description="Basic and acidic residues" evidence="1">
    <location>
        <begin position="437"/>
        <end position="446"/>
    </location>
</feature>
<feature type="compositionally biased region" description="Polar residues" evidence="1">
    <location>
        <begin position="166"/>
        <end position="176"/>
    </location>
</feature>
<evidence type="ECO:0000256" key="2">
    <source>
        <dbReference type="SAM" id="SignalP"/>
    </source>
</evidence>
<name>A0A5Q4BGK4_9PEZI</name>
<feature type="region of interest" description="Disordered" evidence="1">
    <location>
        <begin position="959"/>
        <end position="982"/>
    </location>
</feature>
<dbReference type="Proteomes" id="UP000326340">
    <property type="component" value="Unassembled WGS sequence"/>
</dbReference>
<proteinExistence type="predicted"/>
<organism evidence="3 4">
    <name type="scientific">Colletotrichum shisoi</name>
    <dbReference type="NCBI Taxonomy" id="2078593"/>
    <lineage>
        <taxon>Eukaryota</taxon>
        <taxon>Fungi</taxon>
        <taxon>Dikarya</taxon>
        <taxon>Ascomycota</taxon>
        <taxon>Pezizomycotina</taxon>
        <taxon>Sordariomycetes</taxon>
        <taxon>Hypocreomycetidae</taxon>
        <taxon>Glomerellales</taxon>
        <taxon>Glomerellaceae</taxon>
        <taxon>Colletotrichum</taxon>
        <taxon>Colletotrichum destructivum species complex</taxon>
    </lineage>
</organism>
<feature type="compositionally biased region" description="Polar residues" evidence="1">
    <location>
        <begin position="804"/>
        <end position="816"/>
    </location>
</feature>
<accession>A0A5Q4BGK4</accession>
<feature type="region of interest" description="Disordered" evidence="1">
    <location>
        <begin position="410"/>
        <end position="446"/>
    </location>
</feature>
<feature type="region of interest" description="Disordered" evidence="1">
    <location>
        <begin position="762"/>
        <end position="819"/>
    </location>
</feature>
<feature type="region of interest" description="Disordered" evidence="1">
    <location>
        <begin position="156"/>
        <end position="176"/>
    </location>
</feature>
<feature type="compositionally biased region" description="Basic and acidic residues" evidence="1">
    <location>
        <begin position="282"/>
        <end position="297"/>
    </location>
</feature>
<keyword evidence="4" id="KW-1185">Reference proteome</keyword>
<keyword evidence="2" id="KW-0732">Signal</keyword>
<comment type="caution">
    <text evidence="3">The sequence shown here is derived from an EMBL/GenBank/DDBJ whole genome shotgun (WGS) entry which is preliminary data.</text>
</comment>
<reference evidence="3 4" key="1">
    <citation type="journal article" date="2019" name="Sci. Rep.">
        <title>Colletotrichum shisoi sp. nov., an anthracnose pathogen of Perilla frutescens in Japan: molecular phylogenetic, morphological and genomic evidence.</title>
        <authorList>
            <person name="Gan P."/>
            <person name="Tsushima A."/>
            <person name="Hiroyama R."/>
            <person name="Narusaka M."/>
            <person name="Takano Y."/>
            <person name="Narusaka Y."/>
            <person name="Kawaradani M."/>
            <person name="Damm U."/>
            <person name="Shirasu K."/>
        </authorList>
    </citation>
    <scope>NUCLEOTIDE SEQUENCE [LARGE SCALE GENOMIC DNA]</scope>
    <source>
        <strain evidence="3 4">PG-2018a</strain>
    </source>
</reference>
<dbReference type="AlphaFoldDB" id="A0A5Q4BGK4"/>